<dbReference type="Pfam" id="PF05253">
    <property type="entry name" value="zf-U11-48K"/>
    <property type="match status" value="2"/>
</dbReference>
<keyword evidence="6" id="KW-1185">Reference proteome</keyword>
<evidence type="ECO:0000313" key="6">
    <source>
        <dbReference type="Proteomes" id="UP000504634"/>
    </source>
</evidence>
<protein>
    <submittedName>
        <fullName evidence="7">Gametocyte-specific factor 1</fullName>
    </submittedName>
</protein>
<feature type="domain" description="CHHC U11-48K-type" evidence="5">
    <location>
        <begin position="38"/>
        <end position="65"/>
    </location>
</feature>
<accession>A0A6J2UA26</accession>
<evidence type="ECO:0000259" key="5">
    <source>
        <dbReference type="PROSITE" id="PS51800"/>
    </source>
</evidence>
<dbReference type="RefSeq" id="XP_030384052.1">
    <property type="nucleotide sequence ID" value="XM_030528192.1"/>
</dbReference>
<evidence type="ECO:0000256" key="3">
    <source>
        <dbReference type="ARBA" id="ARBA00022833"/>
    </source>
</evidence>
<name>A0A6J2UA26_DROLE</name>
<dbReference type="Proteomes" id="UP000504634">
    <property type="component" value="Unplaced"/>
</dbReference>
<reference evidence="7" key="1">
    <citation type="submission" date="2025-08" db="UniProtKB">
        <authorList>
            <consortium name="RefSeq"/>
        </authorList>
    </citation>
    <scope>IDENTIFICATION</scope>
    <source>
        <strain evidence="7">11010-0011.00</strain>
        <tissue evidence="7">Whole body</tissue>
    </source>
</reference>
<dbReference type="PROSITE" id="PS51800">
    <property type="entry name" value="ZF_CHHC_U11_48K"/>
    <property type="match status" value="2"/>
</dbReference>
<dbReference type="PANTHER" id="PTHR21402:SF5">
    <property type="entry name" value="GAMETOCYTE SPECIFIC FACTOR 1"/>
    <property type="match status" value="1"/>
</dbReference>
<evidence type="ECO:0000256" key="1">
    <source>
        <dbReference type="ARBA" id="ARBA00022723"/>
    </source>
</evidence>
<dbReference type="SUPFAM" id="SSF57667">
    <property type="entry name" value="beta-beta-alpha zinc fingers"/>
    <property type="match status" value="1"/>
</dbReference>
<dbReference type="AlphaFoldDB" id="A0A6J2UA26"/>
<feature type="domain" description="CHHC U11-48K-type" evidence="5">
    <location>
        <begin position="6"/>
        <end position="33"/>
    </location>
</feature>
<dbReference type="GeneID" id="115631448"/>
<feature type="compositionally biased region" description="Basic and acidic residues" evidence="4">
    <location>
        <begin position="77"/>
        <end position="97"/>
    </location>
</feature>
<sequence>MADLPYGICPYDKNHRVLLMRMPGHIVKCSKNYCGPPLAICKYNATHRVLPEEMDNHLETCADQIKFNSYKISESAKNFRKEPPSCLAKDNEPVKEH</sequence>
<dbReference type="InterPro" id="IPR036236">
    <property type="entry name" value="Znf_C2H2_sf"/>
</dbReference>
<evidence type="ECO:0000313" key="7">
    <source>
        <dbReference type="RefSeq" id="XP_030384052.1"/>
    </source>
</evidence>
<dbReference type="PANTHER" id="PTHR21402">
    <property type="entry name" value="GAMETOCYTE SPECIFIC FACTOR 1-RELATED"/>
    <property type="match status" value="1"/>
</dbReference>
<evidence type="ECO:0000256" key="2">
    <source>
        <dbReference type="ARBA" id="ARBA00022771"/>
    </source>
</evidence>
<keyword evidence="2" id="KW-0863">Zinc-finger</keyword>
<keyword evidence="1" id="KW-0479">Metal-binding</keyword>
<feature type="region of interest" description="Disordered" evidence="4">
    <location>
        <begin position="76"/>
        <end position="97"/>
    </location>
</feature>
<proteinExistence type="predicted"/>
<dbReference type="InterPro" id="IPR051591">
    <property type="entry name" value="UPF0224_FAM112_RNA_Proc"/>
</dbReference>
<dbReference type="InterPro" id="IPR022776">
    <property type="entry name" value="TRM13/UPF0224_CHHC_Znf_dom"/>
</dbReference>
<organism evidence="6 7">
    <name type="scientific">Drosophila lebanonensis</name>
    <name type="common">Fruit fly</name>
    <name type="synonym">Scaptodrosophila lebanonensis</name>
    <dbReference type="NCBI Taxonomy" id="7225"/>
    <lineage>
        <taxon>Eukaryota</taxon>
        <taxon>Metazoa</taxon>
        <taxon>Ecdysozoa</taxon>
        <taxon>Arthropoda</taxon>
        <taxon>Hexapoda</taxon>
        <taxon>Insecta</taxon>
        <taxon>Pterygota</taxon>
        <taxon>Neoptera</taxon>
        <taxon>Endopterygota</taxon>
        <taxon>Diptera</taxon>
        <taxon>Brachycera</taxon>
        <taxon>Muscomorpha</taxon>
        <taxon>Ephydroidea</taxon>
        <taxon>Drosophilidae</taxon>
        <taxon>Scaptodrosophila</taxon>
    </lineage>
</organism>
<dbReference type="OrthoDB" id="10069248at2759"/>
<evidence type="ECO:0000256" key="4">
    <source>
        <dbReference type="SAM" id="MobiDB-lite"/>
    </source>
</evidence>
<gene>
    <name evidence="7" type="primary">LOC115631448</name>
</gene>
<dbReference type="GO" id="GO:0008270">
    <property type="term" value="F:zinc ion binding"/>
    <property type="evidence" value="ECO:0007669"/>
    <property type="project" value="UniProtKB-KW"/>
</dbReference>
<keyword evidence="3" id="KW-0862">Zinc</keyword>